<gene>
    <name evidence="8" type="ORF">IAA83_05520</name>
</gene>
<evidence type="ECO:0000259" key="7">
    <source>
        <dbReference type="Pfam" id="PF00294"/>
    </source>
</evidence>
<protein>
    <recommendedName>
        <fullName evidence="6">Tagatose-6-phosphate kinase</fullName>
        <ecNumber evidence="6">2.7.1.144</ecNumber>
    </recommendedName>
</protein>
<dbReference type="GO" id="GO:0005988">
    <property type="term" value="P:lactose metabolic process"/>
    <property type="evidence" value="ECO:0007669"/>
    <property type="project" value="UniProtKB-KW"/>
</dbReference>
<keyword evidence="5 6" id="KW-0067">ATP-binding</keyword>
<keyword evidence="4 8" id="KW-0418">Kinase</keyword>
<dbReference type="SUPFAM" id="SSF53613">
    <property type="entry name" value="Ribokinase-like"/>
    <property type="match status" value="1"/>
</dbReference>
<organism evidence="8 9">
    <name type="scientific">Candidatus Avoscillospira avistercoris</name>
    <dbReference type="NCBI Taxonomy" id="2840707"/>
    <lineage>
        <taxon>Bacteria</taxon>
        <taxon>Bacillati</taxon>
        <taxon>Bacillota</taxon>
        <taxon>Clostridia</taxon>
        <taxon>Eubacteriales</taxon>
        <taxon>Oscillospiraceae</taxon>
        <taxon>Oscillospiraceae incertae sedis</taxon>
        <taxon>Candidatus Avoscillospira</taxon>
    </lineage>
</organism>
<dbReference type="PIRSF" id="PIRSF000535">
    <property type="entry name" value="1PFK/6PFK/LacC"/>
    <property type="match status" value="1"/>
</dbReference>
<evidence type="ECO:0000256" key="5">
    <source>
        <dbReference type="ARBA" id="ARBA00022840"/>
    </source>
</evidence>
<comment type="pathway">
    <text evidence="6">Carbohydrate metabolism; D-tagatose 6-phosphate degradation; D-glyceraldehyde 3-phosphate and glycerone phosphate from D-tagatose 6-phosphate: step 1/2.</text>
</comment>
<dbReference type="GO" id="GO:0008443">
    <property type="term" value="F:phosphofructokinase activity"/>
    <property type="evidence" value="ECO:0007669"/>
    <property type="project" value="TreeGrafter"/>
</dbReference>
<dbReference type="InterPro" id="IPR017583">
    <property type="entry name" value="Tagatose/fructose_Pkinase"/>
</dbReference>
<dbReference type="NCBIfam" id="TIGR03168">
    <property type="entry name" value="1-PFK"/>
    <property type="match status" value="1"/>
</dbReference>
<dbReference type="PANTHER" id="PTHR46566:SF2">
    <property type="entry name" value="ATP-DEPENDENT 6-PHOSPHOFRUCTOKINASE ISOZYME 2"/>
    <property type="match status" value="1"/>
</dbReference>
<reference evidence="8" key="1">
    <citation type="submission" date="2020-10" db="EMBL/GenBank/DDBJ databases">
        <authorList>
            <person name="Gilroy R."/>
        </authorList>
    </citation>
    <scope>NUCLEOTIDE SEQUENCE</scope>
    <source>
        <strain evidence="8">ChiBcec16-1751</strain>
    </source>
</reference>
<evidence type="ECO:0000313" key="9">
    <source>
        <dbReference type="Proteomes" id="UP000886741"/>
    </source>
</evidence>
<sequence>MIFTVTLHPALDKVSVVRDFEVDGVGMTERTRQTPGGQGIQISNVLQGLGARTVAMGLIGGAAGDWIRDQLDLLGVPNDFTFTANETRTNLTILDPDNDTCTRILEPGHPVTAENLQELWEKLEEQVRPGDTVVFAGKNPAGVTDHQLADWITILRDRGIRTALDTTGMAMKIGVAAGPTVIRPDRAQLEALCEKELPDREALAAAARTVAANGVERVVVTLSHREALFVTAGESFHVCGPILETAAARGAADALLASVLWDLEQGTAWQETARRAVAVSMAHAACTGGAPVTLNDVADLYTQMVLEPLS</sequence>
<dbReference type="InterPro" id="IPR011611">
    <property type="entry name" value="PfkB_dom"/>
</dbReference>
<dbReference type="GO" id="GO:0005829">
    <property type="term" value="C:cytosol"/>
    <property type="evidence" value="ECO:0007669"/>
    <property type="project" value="TreeGrafter"/>
</dbReference>
<feature type="domain" description="Carbohydrate kinase PfkB" evidence="7">
    <location>
        <begin position="22"/>
        <end position="290"/>
    </location>
</feature>
<keyword evidence="2 6" id="KW-0808">Transferase</keyword>
<comment type="caution">
    <text evidence="8">The sequence shown here is derived from an EMBL/GenBank/DDBJ whole genome shotgun (WGS) entry which is preliminary data.</text>
</comment>
<reference evidence="8" key="2">
    <citation type="journal article" date="2021" name="PeerJ">
        <title>Extensive microbial diversity within the chicken gut microbiome revealed by metagenomics and culture.</title>
        <authorList>
            <person name="Gilroy R."/>
            <person name="Ravi A."/>
            <person name="Getino M."/>
            <person name="Pursley I."/>
            <person name="Horton D.L."/>
            <person name="Alikhan N.F."/>
            <person name="Baker D."/>
            <person name="Gharbi K."/>
            <person name="Hall N."/>
            <person name="Watson M."/>
            <person name="Adriaenssens E.M."/>
            <person name="Foster-Nyarko E."/>
            <person name="Jarju S."/>
            <person name="Secka A."/>
            <person name="Antonio M."/>
            <person name="Oren A."/>
            <person name="Chaudhuri R.R."/>
            <person name="La Ragione R."/>
            <person name="Hildebrand F."/>
            <person name="Pallen M.J."/>
        </authorList>
    </citation>
    <scope>NUCLEOTIDE SEQUENCE</scope>
    <source>
        <strain evidence="8">ChiBcec16-1751</strain>
    </source>
</reference>
<comment type="catalytic activity">
    <reaction evidence="6">
        <text>D-tagatofuranose 6-phosphate + ATP = D-tagatofuranose 1,6-bisphosphate + ADP + H(+)</text>
        <dbReference type="Rhea" id="RHEA:12420"/>
        <dbReference type="ChEBI" id="CHEBI:15378"/>
        <dbReference type="ChEBI" id="CHEBI:30616"/>
        <dbReference type="ChEBI" id="CHEBI:58694"/>
        <dbReference type="ChEBI" id="CHEBI:58695"/>
        <dbReference type="ChEBI" id="CHEBI:456216"/>
        <dbReference type="EC" id="2.7.1.144"/>
    </reaction>
</comment>
<evidence type="ECO:0000256" key="1">
    <source>
        <dbReference type="ARBA" id="ARBA00005380"/>
    </source>
</evidence>
<comment type="similarity">
    <text evidence="1">Belongs to the carbohydrate kinase pfkB family.</text>
</comment>
<evidence type="ECO:0000256" key="2">
    <source>
        <dbReference type="ARBA" id="ARBA00022679"/>
    </source>
</evidence>
<name>A0A9D1F9W2_9FIRM</name>
<proteinExistence type="inferred from homology"/>
<dbReference type="InterPro" id="IPR029056">
    <property type="entry name" value="Ribokinase-like"/>
</dbReference>
<dbReference type="GO" id="GO:0009024">
    <property type="term" value="F:tagatose-6-phosphate kinase activity"/>
    <property type="evidence" value="ECO:0007669"/>
    <property type="project" value="UniProtKB-EC"/>
</dbReference>
<dbReference type="Pfam" id="PF00294">
    <property type="entry name" value="PfkB"/>
    <property type="match status" value="1"/>
</dbReference>
<dbReference type="AlphaFoldDB" id="A0A9D1F9W2"/>
<dbReference type="EMBL" id="DVJJ01000081">
    <property type="protein sequence ID" value="HIS64815.1"/>
    <property type="molecule type" value="Genomic_DNA"/>
</dbReference>
<dbReference type="Gene3D" id="3.40.1190.20">
    <property type="match status" value="1"/>
</dbReference>
<accession>A0A9D1F9W2</accession>
<evidence type="ECO:0000256" key="3">
    <source>
        <dbReference type="ARBA" id="ARBA00022741"/>
    </source>
</evidence>
<evidence type="ECO:0000256" key="6">
    <source>
        <dbReference type="PIRNR" id="PIRNR000535"/>
    </source>
</evidence>
<keyword evidence="3 6" id="KW-0547">Nucleotide-binding</keyword>
<comment type="similarity">
    <text evidence="6">Belongs to the carbohydrate kinase PfkB family. LacC subfamily.</text>
</comment>
<dbReference type="EC" id="2.7.1.144" evidence="6"/>
<dbReference type="Proteomes" id="UP000886741">
    <property type="component" value="Unassembled WGS sequence"/>
</dbReference>
<dbReference type="GO" id="GO:0005524">
    <property type="term" value="F:ATP binding"/>
    <property type="evidence" value="ECO:0007669"/>
    <property type="project" value="UniProtKB-KW"/>
</dbReference>
<evidence type="ECO:0000256" key="4">
    <source>
        <dbReference type="ARBA" id="ARBA00022777"/>
    </source>
</evidence>
<keyword evidence="6" id="KW-0423">Lactose metabolism</keyword>
<evidence type="ECO:0000313" key="8">
    <source>
        <dbReference type="EMBL" id="HIS64815.1"/>
    </source>
</evidence>
<dbReference type="PANTHER" id="PTHR46566">
    <property type="entry name" value="1-PHOSPHOFRUCTOKINASE-RELATED"/>
    <property type="match status" value="1"/>
</dbReference>